<sequence length="241" mass="26727">LLRSMPVSITPHGAGTDTLIDFSANSIQPRFIDPTVNIVGADPETNLGAGSTPIPLPYTGGTSHGGQGQNFNLFKMLDGDPKTAHFRRFTQDPNSRPGIGEGWACGCPFDFGADVPVNRVRFYPRLGPEDDRTLIEGFGAPQIPFARFPETSFADNYVKWYEIRVADSAQAPQGANLDIIQSTRENLDIVVDYRFNTRSIRWLTLRTFPLSNWEIAEFEVYGEGFVAKTVYLSQILDFGQT</sequence>
<accession>A0A383CGT4</accession>
<proteinExistence type="predicted"/>
<reference evidence="1" key="1">
    <citation type="submission" date="2018-05" db="EMBL/GenBank/DDBJ databases">
        <authorList>
            <person name="Lanie J.A."/>
            <person name="Ng W.-L."/>
            <person name="Kazmierczak K.M."/>
            <person name="Andrzejewski T.M."/>
            <person name="Davidsen T.M."/>
            <person name="Wayne K.J."/>
            <person name="Tettelin H."/>
            <person name="Glass J.I."/>
            <person name="Rusch D."/>
            <person name="Podicherti R."/>
            <person name="Tsui H.-C.T."/>
            <person name="Winkler M.E."/>
        </authorList>
    </citation>
    <scope>NUCLEOTIDE SEQUENCE</scope>
</reference>
<organism evidence="1">
    <name type="scientific">marine metagenome</name>
    <dbReference type="NCBI Taxonomy" id="408172"/>
    <lineage>
        <taxon>unclassified sequences</taxon>
        <taxon>metagenomes</taxon>
        <taxon>ecological metagenomes</taxon>
    </lineage>
</organism>
<feature type="non-terminal residue" evidence="1">
    <location>
        <position position="1"/>
    </location>
</feature>
<name>A0A383CGT4_9ZZZZ</name>
<dbReference type="EMBL" id="UINC01208317">
    <property type="protein sequence ID" value="SVE30798.1"/>
    <property type="molecule type" value="Genomic_DNA"/>
</dbReference>
<protein>
    <submittedName>
        <fullName evidence="1">Uncharacterized protein</fullName>
    </submittedName>
</protein>
<feature type="non-terminal residue" evidence="1">
    <location>
        <position position="241"/>
    </location>
</feature>
<dbReference type="AlphaFoldDB" id="A0A383CGT4"/>
<gene>
    <name evidence="1" type="ORF">METZ01_LOCUS483652</name>
</gene>
<dbReference type="Gene3D" id="2.60.120.260">
    <property type="entry name" value="Galactose-binding domain-like"/>
    <property type="match status" value="1"/>
</dbReference>
<evidence type="ECO:0000313" key="1">
    <source>
        <dbReference type="EMBL" id="SVE30798.1"/>
    </source>
</evidence>